<feature type="domain" description="Radical SAM core" evidence="7">
    <location>
        <begin position="95"/>
        <end position="267"/>
    </location>
</feature>
<dbReference type="PANTHER" id="PTHR43787">
    <property type="entry name" value="FEMO COFACTOR BIOSYNTHESIS PROTEIN NIFB-RELATED"/>
    <property type="match status" value="1"/>
</dbReference>
<dbReference type="Gene3D" id="3.20.20.70">
    <property type="entry name" value="Aldolase class I"/>
    <property type="match status" value="1"/>
</dbReference>
<evidence type="ECO:0000256" key="2">
    <source>
        <dbReference type="ARBA" id="ARBA00022485"/>
    </source>
</evidence>
<evidence type="ECO:0000259" key="8">
    <source>
        <dbReference type="Pfam" id="PF13186"/>
    </source>
</evidence>
<dbReference type="GO" id="GO:0046872">
    <property type="term" value="F:metal ion binding"/>
    <property type="evidence" value="ECO:0007669"/>
    <property type="project" value="UniProtKB-KW"/>
</dbReference>
<evidence type="ECO:0000256" key="6">
    <source>
        <dbReference type="ARBA" id="ARBA00023014"/>
    </source>
</evidence>
<keyword evidence="10" id="KW-1185">Reference proteome</keyword>
<keyword evidence="6" id="KW-0411">Iron-sulfur</keyword>
<evidence type="ECO:0000313" key="9">
    <source>
        <dbReference type="EMBL" id="TDS12156.1"/>
    </source>
</evidence>
<comment type="caution">
    <text evidence="9">The sequence shown here is derived from an EMBL/GenBank/DDBJ whole genome shotgun (WGS) entry which is preliminary data.</text>
</comment>
<dbReference type="SFLD" id="SFLDG01386">
    <property type="entry name" value="main_SPASM_domain-containing"/>
    <property type="match status" value="1"/>
</dbReference>
<dbReference type="InterPro" id="IPR007197">
    <property type="entry name" value="rSAM"/>
</dbReference>
<feature type="domain" description="4Fe4S-binding SPASM" evidence="8">
    <location>
        <begin position="327"/>
        <end position="385"/>
    </location>
</feature>
<evidence type="ECO:0000256" key="5">
    <source>
        <dbReference type="ARBA" id="ARBA00023004"/>
    </source>
</evidence>
<dbReference type="SFLD" id="SFLDG01067">
    <property type="entry name" value="SPASM/twitch_domain_containing"/>
    <property type="match status" value="1"/>
</dbReference>
<keyword evidence="3" id="KW-0949">S-adenosyl-L-methionine</keyword>
<keyword evidence="5" id="KW-0408">Iron</keyword>
<dbReference type="AlphaFoldDB" id="A0A4R7D092"/>
<evidence type="ECO:0000256" key="4">
    <source>
        <dbReference type="ARBA" id="ARBA00022723"/>
    </source>
</evidence>
<evidence type="ECO:0000313" key="10">
    <source>
        <dbReference type="Proteomes" id="UP000294752"/>
    </source>
</evidence>
<gene>
    <name evidence="9" type="ORF">B0I21_10611</name>
</gene>
<dbReference type="OrthoDB" id="9808591at2"/>
<dbReference type="Pfam" id="PF04055">
    <property type="entry name" value="Radical_SAM"/>
    <property type="match status" value="1"/>
</dbReference>
<dbReference type="UniPathway" id="UPA00782"/>
<dbReference type="NCBIfam" id="TIGR04085">
    <property type="entry name" value="rSAM_more_4Fe4S"/>
    <property type="match status" value="1"/>
</dbReference>
<dbReference type="CDD" id="cd01335">
    <property type="entry name" value="Radical_SAM"/>
    <property type="match status" value="1"/>
</dbReference>
<proteinExistence type="predicted"/>
<protein>
    <recommendedName>
        <fullName evidence="11">Radical SAM core domain-containing protein</fullName>
    </recommendedName>
</protein>
<comment type="cofactor">
    <cofactor evidence="1">
        <name>[4Fe-4S] cluster</name>
        <dbReference type="ChEBI" id="CHEBI:49883"/>
    </cofactor>
</comment>
<dbReference type="GO" id="GO:0003824">
    <property type="term" value="F:catalytic activity"/>
    <property type="evidence" value="ECO:0007669"/>
    <property type="project" value="InterPro"/>
</dbReference>
<dbReference type="RefSeq" id="WP_133640808.1">
    <property type="nucleotide sequence ID" value="NZ_SNZV01000006.1"/>
</dbReference>
<dbReference type="EMBL" id="SNZV01000006">
    <property type="protein sequence ID" value="TDS12156.1"/>
    <property type="molecule type" value="Genomic_DNA"/>
</dbReference>
<evidence type="ECO:0000256" key="1">
    <source>
        <dbReference type="ARBA" id="ARBA00001966"/>
    </source>
</evidence>
<dbReference type="Pfam" id="PF13186">
    <property type="entry name" value="SPASM"/>
    <property type="match status" value="1"/>
</dbReference>
<evidence type="ECO:0000259" key="7">
    <source>
        <dbReference type="Pfam" id="PF04055"/>
    </source>
</evidence>
<name>A0A4R7D092_9SPHI</name>
<dbReference type="InterPro" id="IPR058240">
    <property type="entry name" value="rSAM_sf"/>
</dbReference>
<reference evidence="9 10" key="1">
    <citation type="submission" date="2019-03" db="EMBL/GenBank/DDBJ databases">
        <title>Genomic Encyclopedia of Type Strains, Phase III (KMG-III): the genomes of soil and plant-associated and newly described type strains.</title>
        <authorList>
            <person name="Whitman W."/>
        </authorList>
    </citation>
    <scope>NUCLEOTIDE SEQUENCE [LARGE SCALE GENOMIC DNA]</scope>
    <source>
        <strain evidence="9 10">CGMCC 1.12801</strain>
    </source>
</reference>
<dbReference type="Proteomes" id="UP000294752">
    <property type="component" value="Unassembled WGS sequence"/>
</dbReference>
<dbReference type="SFLD" id="SFLDS00029">
    <property type="entry name" value="Radical_SAM"/>
    <property type="match status" value="1"/>
</dbReference>
<evidence type="ECO:0000256" key="3">
    <source>
        <dbReference type="ARBA" id="ARBA00022691"/>
    </source>
</evidence>
<organism evidence="9 10">
    <name type="scientific">Sphingobacterium paludis</name>
    <dbReference type="NCBI Taxonomy" id="1476465"/>
    <lineage>
        <taxon>Bacteria</taxon>
        <taxon>Pseudomonadati</taxon>
        <taxon>Bacteroidota</taxon>
        <taxon>Sphingobacteriia</taxon>
        <taxon>Sphingobacteriales</taxon>
        <taxon>Sphingobacteriaceae</taxon>
        <taxon>Sphingobacterium</taxon>
    </lineage>
</organism>
<dbReference type="InterPro" id="IPR013785">
    <property type="entry name" value="Aldolase_TIM"/>
</dbReference>
<dbReference type="GO" id="GO:0051539">
    <property type="term" value="F:4 iron, 4 sulfur cluster binding"/>
    <property type="evidence" value="ECO:0007669"/>
    <property type="project" value="UniProtKB-KW"/>
</dbReference>
<accession>A0A4R7D092</accession>
<evidence type="ECO:0008006" key="11">
    <source>
        <dbReference type="Google" id="ProtNLM"/>
    </source>
</evidence>
<dbReference type="InterPro" id="IPR023885">
    <property type="entry name" value="4Fe4S-binding_SPASM_dom"/>
</dbReference>
<keyword evidence="4" id="KW-0479">Metal-binding</keyword>
<sequence length="433" mass="50690">MKASKYNMFFDYENQKIGFNSYSREYMALDDSLYLMYESSLKRSEFESLQSVHPTFFDFLVEKGFLVDEADDELQKVKDLVYFIDQDESMFQLHINPTMNCNFKCWYCYETHIKDSKMDISTVENTVRFVRDIVNSRKDNLKYFSLDWFGGEPLLYYRKVILPILEEIHKICTSLGIKMTSGMTTNGLLINSDVIQTAKRFNLLFFQITLDGHRDRHDVVRFVSEGRGSYDAIISNIKSLLYNGIKVLIRINCSPETLPDLERIAEDFTDLTAENREFIEFDLHKVWQDNYNVSDDDLYNIRWYFREQGFNVTTGSHDHVMNSCYGDHKNHATINYNGEVFKCTARDFTTSNSEGNLTQSGEIIWNDKYTKRLESKFKNEPCLDCVILPICNGGCSQQALENEGVDYCVNDFDESKKRMIVINRFKESLLENL</sequence>
<keyword evidence="2" id="KW-0004">4Fe-4S</keyword>
<dbReference type="PANTHER" id="PTHR43787:SF3">
    <property type="entry name" value="ARYLSULFATASE REGULATORY PROTEIN"/>
    <property type="match status" value="1"/>
</dbReference>
<dbReference type="SUPFAM" id="SSF102114">
    <property type="entry name" value="Radical SAM enzymes"/>
    <property type="match status" value="1"/>
</dbReference>